<comment type="caution">
    <text evidence="7">The sequence shown here is derived from an EMBL/GenBank/DDBJ whole genome shotgun (WGS) entry which is preliminary data.</text>
</comment>
<evidence type="ECO:0000313" key="7">
    <source>
        <dbReference type="EMBL" id="KAH9331372.1"/>
    </source>
</evidence>
<keyword evidence="8" id="KW-1185">Reference proteome</keyword>
<accession>A0AA38LS85</accession>
<dbReference type="InterPro" id="IPR003126">
    <property type="entry name" value="Znf_UBR"/>
</dbReference>
<evidence type="ECO:0000313" key="8">
    <source>
        <dbReference type="Proteomes" id="UP000824469"/>
    </source>
</evidence>
<dbReference type="GO" id="GO:0009506">
    <property type="term" value="C:plasmodesma"/>
    <property type="evidence" value="ECO:0007669"/>
    <property type="project" value="TreeGrafter"/>
</dbReference>
<evidence type="ECO:0000256" key="3">
    <source>
        <dbReference type="ARBA" id="ARBA00022833"/>
    </source>
</evidence>
<dbReference type="SUPFAM" id="SSF101908">
    <property type="entry name" value="Putative isomerase YbhE"/>
    <property type="match status" value="1"/>
</dbReference>
<keyword evidence="1" id="KW-0479">Metal-binding</keyword>
<dbReference type="GO" id="GO:0008270">
    <property type="term" value="F:zinc ion binding"/>
    <property type="evidence" value="ECO:0007669"/>
    <property type="project" value="UniProtKB-KW"/>
</dbReference>
<dbReference type="PANTHER" id="PTHR21725">
    <property type="entry name" value="E3 UBIQUITIN-PROTEIN LIGASE UBR4"/>
    <property type="match status" value="1"/>
</dbReference>
<dbReference type="SMART" id="SM00396">
    <property type="entry name" value="ZnF_UBR1"/>
    <property type="match status" value="1"/>
</dbReference>
<feature type="domain" description="UBR-type" evidence="6">
    <location>
        <begin position="1582"/>
        <end position="1653"/>
    </location>
</feature>
<protein>
    <recommendedName>
        <fullName evidence="6">UBR-type domain-containing protein</fullName>
    </recommendedName>
</protein>
<evidence type="ECO:0000256" key="5">
    <source>
        <dbReference type="SAM" id="MobiDB-lite"/>
    </source>
</evidence>
<dbReference type="EMBL" id="JAHRHJ020000001">
    <property type="protein sequence ID" value="KAH9331372.1"/>
    <property type="molecule type" value="Genomic_DNA"/>
</dbReference>
<dbReference type="Proteomes" id="UP000824469">
    <property type="component" value="Unassembled WGS sequence"/>
</dbReference>
<evidence type="ECO:0000256" key="4">
    <source>
        <dbReference type="PROSITE-ProRule" id="PRU00508"/>
    </source>
</evidence>
<feature type="zinc finger region" description="UBR-type" evidence="4">
    <location>
        <begin position="1582"/>
        <end position="1653"/>
    </location>
</feature>
<sequence length="2506" mass="278574">MAIGEVLELLQQKDGVADLCQRLHEGAVQEGLKHLALVLDEGVHGTAGLGGWTNSQLQGLVSVTQAVVAACYSLRDDDEKSLVVRIFELAVEFCFCYLENYALVWPSPDEQASVLLLLEMTVIDGRAREVASTVRSLQNLQEFLTLTYSEPSSEKLNRIIEYKPQGHIFPREGMSMGKVMAILASEGLLSDGEQSTDLQESSLWKANSNMISVSQHFAVIHLGCIVRLVVLCRKLLLSLQLVEESSDEKVVSRISLITKLLKVLVVLTKSTTFTVSSNHLLVSISEVADLFPCVFKLRFEASSCDLMNVENNLEHLLPLMLETFFQFVSCVVLDDNIFENIRTFIIAALLDVLDGGVWRLDRQDTVQKLPLVYKPQVFIKILRFVRDIRSQNHKNLYWKETNHGDQAGDRERADLISVGLFCHLRSDLFSLIEERSKEKQINIIFSSAALWLDDLISVASFLHLQGVKPWPRGDKSCLSCSKDGVAVNDAESVSGHEDDALFGDLFSEAGKQVVISDGHEQPCPTNESLSHYCNVPLQGATEVLRFLKECIFSPEWHSSLYKEACHQLTKEHVSVLLSMLQSEASSSDERMEGNDPSDMSFQKHLSGHFYKVCFDLLHELVTRHALSNELEDHLVDQVLKVEDGRYVYTDDALVLLAHILIIRTSKRPSLDEDPLRQKICKGYVDFIVEKVKVISSRCLNIQEVCASLPSLFHLEILLMAYHSSSANEKSKMAESTFCALNKISGPPAELNNTQLACWSLLVSRLMLIIRHMILHYTTCPSWLMFHIMNKLKQGIQGGNLHLYKGLGHLESWVYHVVQNVINVNEGITREQGMDDLFRQLIDVNMGCNSGIMEYSVLQNLDLNWDDLYSVISCVLEAWQDKEPSQVEEHILERYCFILGWSVLSDINFKEAGVLPWKAEPEGKLLGTKYFVHFSRILRNNINLGHYGELSQLTSVLLEVISKQQTFNKECSLNERGWVFLRHGAWLSLVISLLQAGLWKKSLRKLAVLKDDNPWIKQTYKDTAFLTLCEQLISQILVDGQASWLLNSLTSLLSMYVGAIQKSALRVLYSKQCESDTPFSISLLLQSGLDKSKEEALLEKVGANFELIKSVHGTVTVLGRLVNQENTGNLSKVFLRLSLHGFPSHVHTGSAALVSSILSVEGILDLIEEFLRTKDALGEVGMEAEVLNSLIKSAMTMKCDRRFEGIHDKCEALLNYLIPKTEERHIYTDLFLMKHMESLVKEMNSREINLAVQENLITNAVDTVERLRMDPSETDVLKFYLGYAEESEILNQSNKLKDFLGGHGSLLALVDALDKCHSELVNVKVLQLFVSLLTDDLSYLNMKQDFQQKFLLMDSSTLAEWLEKRLLGYTVQSPAGILSTHGISNSVRDSVIAFVNALVLPSSHLKSRELRDHFLDAMLIGLEKAFMSFNIITAKGYFNFVVELANGEPAIKRVVKSAINILVKLSAGEIHLEGLKFIIGFLISVLAACGAIKHVWEKLTEKPWSNASCSSGSAICKLKSSVSKKNTDTLVNPINQGAQSSAMECDATSADEDEDDGTSDGELASMDKEDDDDSNSERSLASKVCTFTSSGSNFMEQHWYFCYTCDLTVSKGCCSICARVCHRGHRVVYSRLSRFFCDCGAGGVRGTSCLCLKPRKYVSSSTVSSRGASSVEPFLPLPDDRDHLQPSDSDTDFEDDGFMDNEKAFKLSIPKEEEEGLLSLFTDLNIEGTILSLCRELLCSLNVGSDSVLPNDTRIVLGEDKVLSYNLDLLQLKKAYKSGSFDMKIKAEYSNARELKSHLSSGSIVKSLLTISSRGRLAAGEGDKVTIFDVEQLIGQLTATSVTVDKTNLKPLSKNAVRFELVHLVFNSATENYLAVAGYEECQVLTINPRGEVTDRLAIELALQGAYIRRIAWIPGSQVQLMVVTNKFVKIYDLSQDNISPMHYFTLLEESIVDAELVPVSQGRLVLLVLSQHGILYRHQIEVEGYIEAHVLTDTIQIQDRDVQPKGISLYFSSAYRLIFLSYQDGSTLIGRLNPEAMSIMEKSSVLEDEHDGKLRPAGAHHWKELLHGSGFFVCLSTLKSNAPLAVSVGPTELSAQQLRLSGNSSSPWVGVAAYRHLSKDKSNVLVLHDDGSLQIFSFGDSGTRGLELTSSSIVSPEQVKKIGSGILSSRANAGINPEFPLDFFEKTTCITGDIKLGGDATRNSDSEGAKLNLASDDGFLEGPSSSGFKITVCNSNPDIVMVGCRVHVGNTSASHIPRELGIFQRTVKLEEGMRCWYDMPFTNAEALLADEEFTLTIGPTFNGSSLPRIDSLEVYGRVKDDFGWKEKVDAVLDIDTQTMSGTSGSTAGRKYKSMQTASIQEQVVADGLKLLSGYYSLYRILLVVVSEETGLESGRRNSQPLLEIIFQSDRQQILHLAGRQVLQALYPVKETYYQVKDLMHLAGVVRTCPVLASKIGIGGATTAWVIREFAAQMQAVCKIALHRRANLAAFLESNGILSSQSNPDLK</sequence>
<feature type="compositionally biased region" description="Acidic residues" evidence="5">
    <location>
        <begin position="1548"/>
        <end position="1558"/>
    </location>
</feature>
<keyword evidence="2" id="KW-0863">Zinc-finger</keyword>
<dbReference type="InterPro" id="IPR045189">
    <property type="entry name" value="UBR4-like"/>
</dbReference>
<name>A0AA38LS85_TAXCH</name>
<dbReference type="OMA" id="HILERYC"/>
<dbReference type="PANTHER" id="PTHR21725:SF1">
    <property type="entry name" value="E3 UBIQUITIN-PROTEIN LIGASE UBR4"/>
    <property type="match status" value="1"/>
</dbReference>
<evidence type="ECO:0000259" key="6">
    <source>
        <dbReference type="PROSITE" id="PS51157"/>
    </source>
</evidence>
<feature type="region of interest" description="Disordered" evidence="5">
    <location>
        <begin position="1538"/>
        <end position="1575"/>
    </location>
</feature>
<feature type="region of interest" description="Disordered" evidence="5">
    <location>
        <begin position="1663"/>
        <end position="1693"/>
    </location>
</feature>
<dbReference type="CDD" id="cd19681">
    <property type="entry name" value="UBR-box_BIG_like"/>
    <property type="match status" value="1"/>
</dbReference>
<dbReference type="GO" id="GO:0009926">
    <property type="term" value="P:auxin polar transport"/>
    <property type="evidence" value="ECO:0007669"/>
    <property type="project" value="TreeGrafter"/>
</dbReference>
<dbReference type="PROSITE" id="PS51157">
    <property type="entry name" value="ZF_UBR"/>
    <property type="match status" value="1"/>
</dbReference>
<proteinExistence type="predicted"/>
<evidence type="ECO:0000256" key="1">
    <source>
        <dbReference type="ARBA" id="ARBA00022723"/>
    </source>
</evidence>
<gene>
    <name evidence="7" type="ORF">KI387_003480</name>
</gene>
<evidence type="ECO:0000256" key="2">
    <source>
        <dbReference type="ARBA" id="ARBA00022771"/>
    </source>
</evidence>
<organism evidence="7 8">
    <name type="scientific">Taxus chinensis</name>
    <name type="common">Chinese yew</name>
    <name type="synonym">Taxus wallichiana var. chinensis</name>
    <dbReference type="NCBI Taxonomy" id="29808"/>
    <lineage>
        <taxon>Eukaryota</taxon>
        <taxon>Viridiplantae</taxon>
        <taxon>Streptophyta</taxon>
        <taxon>Embryophyta</taxon>
        <taxon>Tracheophyta</taxon>
        <taxon>Spermatophyta</taxon>
        <taxon>Pinopsida</taxon>
        <taxon>Pinidae</taxon>
        <taxon>Conifers II</taxon>
        <taxon>Cupressales</taxon>
        <taxon>Taxaceae</taxon>
        <taxon>Taxus</taxon>
    </lineage>
</organism>
<reference evidence="7 8" key="1">
    <citation type="journal article" date="2021" name="Nat. Plants">
        <title>The Taxus genome provides insights into paclitaxel biosynthesis.</title>
        <authorList>
            <person name="Xiong X."/>
            <person name="Gou J."/>
            <person name="Liao Q."/>
            <person name="Li Y."/>
            <person name="Zhou Q."/>
            <person name="Bi G."/>
            <person name="Li C."/>
            <person name="Du R."/>
            <person name="Wang X."/>
            <person name="Sun T."/>
            <person name="Guo L."/>
            <person name="Liang H."/>
            <person name="Lu P."/>
            <person name="Wu Y."/>
            <person name="Zhang Z."/>
            <person name="Ro D.K."/>
            <person name="Shang Y."/>
            <person name="Huang S."/>
            <person name="Yan J."/>
        </authorList>
    </citation>
    <scope>NUCLEOTIDE SEQUENCE [LARGE SCALE GENOMIC DNA]</scope>
    <source>
        <strain evidence="7">Ta-2019</strain>
    </source>
</reference>
<keyword evidence="3" id="KW-0862">Zinc</keyword>
<dbReference type="GO" id="GO:0005829">
    <property type="term" value="C:cytosol"/>
    <property type="evidence" value="ECO:0007669"/>
    <property type="project" value="TreeGrafter"/>
</dbReference>